<dbReference type="RefSeq" id="WP_168143938.1">
    <property type="nucleotide sequence ID" value="NZ_CP038799.1"/>
</dbReference>
<evidence type="ECO:0000256" key="5">
    <source>
        <dbReference type="ARBA" id="ARBA00023136"/>
    </source>
</evidence>
<keyword evidence="5 6" id="KW-0472">Membrane</keyword>
<evidence type="ECO:0000256" key="2">
    <source>
        <dbReference type="ARBA" id="ARBA00008974"/>
    </source>
</evidence>
<feature type="transmembrane region" description="Helical" evidence="6">
    <location>
        <begin position="87"/>
        <end position="106"/>
    </location>
</feature>
<evidence type="ECO:0000256" key="1">
    <source>
        <dbReference type="ARBA" id="ARBA00004141"/>
    </source>
</evidence>
<dbReference type="PANTHER" id="PTHR30618:SF6">
    <property type="entry name" value="NCS1 FAMILY NUCLEOBASE:CATION SYMPORTER-1"/>
    <property type="match status" value="1"/>
</dbReference>
<accession>A0A6H0S8R1</accession>
<keyword evidence="3 6" id="KW-0812">Transmembrane</keyword>
<feature type="transmembrane region" description="Helical" evidence="6">
    <location>
        <begin position="289"/>
        <end position="314"/>
    </location>
</feature>
<name>A0A6H0S8R1_9MYCO</name>
<feature type="transmembrane region" description="Helical" evidence="6">
    <location>
        <begin position="456"/>
        <end position="475"/>
    </location>
</feature>
<protein>
    <submittedName>
        <fullName evidence="7">NCS1 family nucleobase:cation symporter-1</fullName>
    </submittedName>
</protein>
<dbReference type="Gene3D" id="1.10.4160.10">
    <property type="entry name" value="Hydantoin permease"/>
    <property type="match status" value="1"/>
</dbReference>
<dbReference type="InterPro" id="IPR001248">
    <property type="entry name" value="Pur-cyt_permease"/>
</dbReference>
<dbReference type="AlphaFoldDB" id="A0A6H0S8R1"/>
<feature type="transmembrane region" description="Helical" evidence="6">
    <location>
        <begin position="334"/>
        <end position="356"/>
    </location>
</feature>
<feature type="transmembrane region" description="Helical" evidence="6">
    <location>
        <begin position="181"/>
        <end position="199"/>
    </location>
</feature>
<proteinExistence type="inferred from homology"/>
<keyword evidence="4 6" id="KW-1133">Transmembrane helix</keyword>
<dbReference type="Proteomes" id="UP000501849">
    <property type="component" value="Chromosome"/>
</dbReference>
<evidence type="ECO:0000313" key="8">
    <source>
        <dbReference type="Proteomes" id="UP000501849"/>
    </source>
</evidence>
<feature type="transmembrane region" description="Helical" evidence="6">
    <location>
        <begin position="408"/>
        <end position="427"/>
    </location>
</feature>
<feature type="transmembrane region" description="Helical" evidence="6">
    <location>
        <begin position="377"/>
        <end position="396"/>
    </location>
</feature>
<reference evidence="7 8" key="1">
    <citation type="submission" date="2019-04" db="EMBL/GenBank/DDBJ databases">
        <title>Draft, Whole-Genome Sequence of the Anthracene-degrading Mycobacterium frederiksbergense LB501T, Isolated from a Polycyclic Aromatic Hydrocarbon (PAH)-Contaminated Soil.</title>
        <authorList>
            <person name="Augelletti F."/>
        </authorList>
    </citation>
    <scope>NUCLEOTIDE SEQUENCE [LARGE SCALE GENOMIC DNA]</scope>
    <source>
        <strain evidence="7 8">LB 501T</strain>
    </source>
</reference>
<evidence type="ECO:0000256" key="4">
    <source>
        <dbReference type="ARBA" id="ARBA00022989"/>
    </source>
</evidence>
<feature type="transmembrane region" description="Helical" evidence="6">
    <location>
        <begin position="481"/>
        <end position="499"/>
    </location>
</feature>
<dbReference type="InterPro" id="IPR045225">
    <property type="entry name" value="Uracil/uridine/allantoin_perm"/>
</dbReference>
<dbReference type="EMBL" id="CP038799">
    <property type="protein sequence ID" value="QIV83546.1"/>
    <property type="molecule type" value="Genomic_DNA"/>
</dbReference>
<organism evidence="7 8">
    <name type="scientific">Mycolicibacterium frederiksbergense</name>
    <dbReference type="NCBI Taxonomy" id="117567"/>
    <lineage>
        <taxon>Bacteria</taxon>
        <taxon>Bacillati</taxon>
        <taxon>Actinomycetota</taxon>
        <taxon>Actinomycetes</taxon>
        <taxon>Mycobacteriales</taxon>
        <taxon>Mycobacteriaceae</taxon>
        <taxon>Mycolicibacterium</taxon>
    </lineage>
</organism>
<dbReference type="PANTHER" id="PTHR30618">
    <property type="entry name" value="NCS1 FAMILY PURINE/PYRIMIDINE TRANSPORTER"/>
    <property type="match status" value="1"/>
</dbReference>
<dbReference type="GO" id="GO:0005886">
    <property type="term" value="C:plasma membrane"/>
    <property type="evidence" value="ECO:0007669"/>
    <property type="project" value="TreeGrafter"/>
</dbReference>
<sequence length="516" mass="54920">MADELPAGVHPPAGITSASPSAAYVDHDFVIASVDGSLHNDELAPTPPSARKWGWFEIFNIWTNDVQSLAGYTLAASLFITAGINGWFVIAAIILAGALVMVFVNLSGRPSVQYGVPYPVIARASMGVRGAMFPATVRGIVAIFWYGAQTYFASTAVALAINAVLGAAPTGTFLGMTWVDWVSYTVVAAFQIWLFVRGLDGIVKFLNFAGPAVYGVMILLLVAIWWQAGSGLLSSVGDLFAGEKQGLAAVSAFFAVVGTMIAYFAAVIINFGDFARFTRSDKEMRRGNLLGLPVSLTFFTFLSLFITAGAYIVFQDGQGEPLTNPADIVGQVGNVWLSILAAVTFFIATVGINLVANFIPPVYDIVNLKPSKLNFKIAGFITAGLGFIIGALWVSVIGNAGLPKFVDTLGAVLAPLYGIMIADFYLLRKQKLQIQELYSADPAGTYYFTKGWNVRALCAFGLSAVFAIAAVWTPALHSLAGFAWVFGAALGAGLHMLVMRGQPLDNSTRENNLVNG</sequence>
<evidence type="ECO:0000256" key="6">
    <source>
        <dbReference type="SAM" id="Phobius"/>
    </source>
</evidence>
<comment type="similarity">
    <text evidence="2">Belongs to the purine-cytosine permease (2.A.39) family.</text>
</comment>
<comment type="subcellular location">
    <subcellularLocation>
        <location evidence="1">Membrane</location>
        <topology evidence="1">Multi-pass membrane protein</topology>
    </subcellularLocation>
</comment>
<evidence type="ECO:0000313" key="7">
    <source>
        <dbReference type="EMBL" id="QIV83546.1"/>
    </source>
</evidence>
<dbReference type="KEGG" id="mfre:EXE63_23655"/>
<gene>
    <name evidence="7" type="ORF">EXE63_23655</name>
</gene>
<feature type="transmembrane region" description="Helical" evidence="6">
    <location>
        <begin position="246"/>
        <end position="269"/>
    </location>
</feature>
<dbReference type="GO" id="GO:0015205">
    <property type="term" value="F:nucleobase transmembrane transporter activity"/>
    <property type="evidence" value="ECO:0007669"/>
    <property type="project" value="TreeGrafter"/>
</dbReference>
<evidence type="ECO:0000256" key="3">
    <source>
        <dbReference type="ARBA" id="ARBA00022692"/>
    </source>
</evidence>
<dbReference type="CDD" id="cd11555">
    <property type="entry name" value="SLC-NCS1sbd_u1"/>
    <property type="match status" value="1"/>
</dbReference>
<dbReference type="Pfam" id="PF02133">
    <property type="entry name" value="Transp_cyt_pur"/>
    <property type="match status" value="1"/>
</dbReference>
<feature type="transmembrane region" description="Helical" evidence="6">
    <location>
        <begin position="206"/>
        <end position="226"/>
    </location>
</feature>
<keyword evidence="8" id="KW-1185">Reference proteome</keyword>